<proteinExistence type="predicted"/>
<gene>
    <name evidence="2" type="ORF">DCC35_09095</name>
</gene>
<protein>
    <submittedName>
        <fullName evidence="2">Uncharacterized protein</fullName>
    </submittedName>
</protein>
<accession>A0A4D7JVP3</accession>
<dbReference type="OrthoDB" id="824384at2"/>
<evidence type="ECO:0000313" key="2">
    <source>
        <dbReference type="EMBL" id="QCK14885.1"/>
    </source>
</evidence>
<feature type="region of interest" description="Disordered" evidence="1">
    <location>
        <begin position="28"/>
        <end position="93"/>
    </location>
</feature>
<dbReference type="Proteomes" id="UP000298616">
    <property type="component" value="Chromosome"/>
</dbReference>
<dbReference type="RefSeq" id="WP_137090472.1">
    <property type="nucleotide sequence ID" value="NZ_CP028923.1"/>
</dbReference>
<sequence>MENQENEHLPLVFDDIIFLKEDEIDLHLNSGADEAPDTQEKSNETTINENPEGQSTEPETQEPVDSSDSTGEQDDEVNQSSSKIPEADSPTLFEGGNKKAVSIYASQLSDPEKAFLIKVISAVNLNLEDIALTTDIDSLFMIEPQEVVISFGSEELLQGPFAGQNLYEVDDVGDVKSLLCDELEKIAANKELKMKLWQGLKEIFN</sequence>
<dbReference type="KEGG" id="fpf:DCC35_09095"/>
<organism evidence="2 3">
    <name type="scientific">Mangrovivirga cuniculi</name>
    <dbReference type="NCBI Taxonomy" id="2715131"/>
    <lineage>
        <taxon>Bacteria</taxon>
        <taxon>Pseudomonadati</taxon>
        <taxon>Bacteroidota</taxon>
        <taxon>Cytophagia</taxon>
        <taxon>Cytophagales</taxon>
        <taxon>Mangrovivirgaceae</taxon>
        <taxon>Mangrovivirga</taxon>
    </lineage>
</organism>
<dbReference type="EMBL" id="CP028923">
    <property type="protein sequence ID" value="QCK14885.1"/>
    <property type="molecule type" value="Genomic_DNA"/>
</dbReference>
<name>A0A4D7JVP3_9BACT</name>
<dbReference type="AlphaFoldDB" id="A0A4D7JVP3"/>
<evidence type="ECO:0000256" key="1">
    <source>
        <dbReference type="SAM" id="MobiDB-lite"/>
    </source>
</evidence>
<feature type="compositionally biased region" description="Polar residues" evidence="1">
    <location>
        <begin position="44"/>
        <end position="70"/>
    </location>
</feature>
<evidence type="ECO:0000313" key="3">
    <source>
        <dbReference type="Proteomes" id="UP000298616"/>
    </source>
</evidence>
<reference evidence="2 3" key="1">
    <citation type="submission" date="2018-04" db="EMBL/GenBank/DDBJ databases">
        <title>Complete genome uncultured novel isolate.</title>
        <authorList>
            <person name="Merlino G."/>
        </authorList>
    </citation>
    <scope>NUCLEOTIDE SEQUENCE [LARGE SCALE GENOMIC DNA]</scope>
    <source>
        <strain evidence="3">R1DC9</strain>
    </source>
</reference>
<keyword evidence="3" id="KW-1185">Reference proteome</keyword>